<dbReference type="EMBL" id="PZZZ01000004">
    <property type="protein sequence ID" value="PTM94956.1"/>
    <property type="molecule type" value="Genomic_DNA"/>
</dbReference>
<proteinExistence type="inferred from homology"/>
<accession>A0A2T5B7J2</accession>
<keyword evidence="2" id="KW-0560">Oxidoreductase</keyword>
<dbReference type="Pfam" id="PF00106">
    <property type="entry name" value="adh_short"/>
    <property type="match status" value="1"/>
</dbReference>
<keyword evidence="5" id="KW-1185">Reference proteome</keyword>
<dbReference type="RefSeq" id="WP_108002722.1">
    <property type="nucleotide sequence ID" value="NZ_JBHEEX010000011.1"/>
</dbReference>
<dbReference type="Proteomes" id="UP000241247">
    <property type="component" value="Unassembled WGS sequence"/>
</dbReference>
<dbReference type="PIRSF" id="PIRSF000126">
    <property type="entry name" value="11-beta-HSD1"/>
    <property type="match status" value="1"/>
</dbReference>
<dbReference type="PANTHER" id="PTHR44196:SF2">
    <property type="entry name" value="SHORT-CHAIN DEHYDROGENASE-RELATED"/>
    <property type="match status" value="1"/>
</dbReference>
<dbReference type="PRINTS" id="PR00080">
    <property type="entry name" value="SDRFAMILY"/>
</dbReference>
<dbReference type="PRINTS" id="PR00081">
    <property type="entry name" value="GDHRDH"/>
</dbReference>
<evidence type="ECO:0000256" key="1">
    <source>
        <dbReference type="ARBA" id="ARBA00006484"/>
    </source>
</evidence>
<dbReference type="GO" id="GO:0016020">
    <property type="term" value="C:membrane"/>
    <property type="evidence" value="ECO:0007669"/>
    <property type="project" value="TreeGrafter"/>
</dbReference>
<comment type="similarity">
    <text evidence="1 3">Belongs to the short-chain dehydrogenases/reductases (SDR) family.</text>
</comment>
<reference evidence="4 5" key="1">
    <citation type="submission" date="2018-04" db="EMBL/GenBank/DDBJ databases">
        <title>Genomic Encyclopedia of Type Strains, Phase IV (KMG-IV): sequencing the most valuable type-strain genomes for metagenomic binning, comparative biology and taxonomic classification.</title>
        <authorList>
            <person name="Goeker M."/>
        </authorList>
    </citation>
    <scope>NUCLEOTIDE SEQUENCE [LARGE SCALE GENOMIC DNA]</scope>
    <source>
        <strain evidence="4 5">DSM 7138</strain>
    </source>
</reference>
<name>A0A2T5B7J2_MYCDI</name>
<evidence type="ECO:0000313" key="5">
    <source>
        <dbReference type="Proteomes" id="UP000241247"/>
    </source>
</evidence>
<dbReference type="OrthoDB" id="9808814at2"/>
<dbReference type="Gene3D" id="3.40.50.720">
    <property type="entry name" value="NAD(P)-binding Rossmann-like Domain"/>
    <property type="match status" value="1"/>
</dbReference>
<evidence type="ECO:0000256" key="3">
    <source>
        <dbReference type="RuleBase" id="RU000363"/>
    </source>
</evidence>
<dbReference type="AlphaFoldDB" id="A0A2T5B7J2"/>
<dbReference type="SUPFAM" id="SSF51735">
    <property type="entry name" value="NAD(P)-binding Rossmann-fold domains"/>
    <property type="match status" value="1"/>
</dbReference>
<dbReference type="InterPro" id="IPR004027">
    <property type="entry name" value="SEC_C_motif"/>
</dbReference>
<dbReference type="InterPro" id="IPR036291">
    <property type="entry name" value="NAD(P)-bd_dom_sf"/>
</dbReference>
<organism evidence="4 5">
    <name type="scientific">Mycoplana dimorpha</name>
    <dbReference type="NCBI Taxonomy" id="28320"/>
    <lineage>
        <taxon>Bacteria</taxon>
        <taxon>Pseudomonadati</taxon>
        <taxon>Pseudomonadota</taxon>
        <taxon>Alphaproteobacteria</taxon>
        <taxon>Hyphomicrobiales</taxon>
        <taxon>Rhizobiaceae</taxon>
        <taxon>Mycoplana</taxon>
    </lineage>
</organism>
<evidence type="ECO:0008006" key="6">
    <source>
        <dbReference type="Google" id="ProtNLM"/>
    </source>
</evidence>
<dbReference type="GO" id="GO:0016491">
    <property type="term" value="F:oxidoreductase activity"/>
    <property type="evidence" value="ECO:0007669"/>
    <property type="project" value="UniProtKB-KW"/>
</dbReference>
<dbReference type="PANTHER" id="PTHR44196">
    <property type="entry name" value="DEHYDROGENASE/REDUCTASE SDR FAMILY MEMBER 7B"/>
    <property type="match status" value="1"/>
</dbReference>
<dbReference type="InterPro" id="IPR002347">
    <property type="entry name" value="SDR_fam"/>
</dbReference>
<protein>
    <recommendedName>
        <fullName evidence="6">Short-subunit dehydrogenase</fullName>
    </recommendedName>
</protein>
<dbReference type="Pfam" id="PF02810">
    <property type="entry name" value="SEC-C"/>
    <property type="match status" value="1"/>
</dbReference>
<comment type="caution">
    <text evidence="4">The sequence shown here is derived from an EMBL/GenBank/DDBJ whole genome shotgun (WGS) entry which is preliminary data.</text>
</comment>
<gene>
    <name evidence="4" type="ORF">C7449_10419</name>
</gene>
<evidence type="ECO:0000256" key="2">
    <source>
        <dbReference type="ARBA" id="ARBA00023002"/>
    </source>
</evidence>
<sequence length="295" mass="31047">MTAEEALKPAVVVAGASRGIGRAIAKVAAQEGSPVVLVGRAPEQLAGAARDVQAVGGQTFALELDLVSPKAALRLQDFLTDNGLYCDTLVNSAGYGLRGPATGLPLDGQLGIIDLNVRALTDLTLTFLPAMVKRRRGGVLNIGSIAGFTPGPNMALYYASKSFVRSFSEALHEELRHTGVTVTCVAPGPVETEFLSRSGAGRAMLFKVLPRLDADRVAERAWRAYRSGRRLAVPGVSAKIVALVARMLPSAVIVPLIGRLQRRSADPCLCGSGLKYADCCGKHWRTPGSSDRAAS</sequence>
<dbReference type="SUPFAM" id="SSF103642">
    <property type="entry name" value="Sec-C motif"/>
    <property type="match status" value="1"/>
</dbReference>
<dbReference type="CDD" id="cd05233">
    <property type="entry name" value="SDR_c"/>
    <property type="match status" value="1"/>
</dbReference>
<evidence type="ECO:0000313" key="4">
    <source>
        <dbReference type="EMBL" id="PTM94956.1"/>
    </source>
</evidence>